<name>A0A382VK43_9ZZZZ</name>
<reference evidence="2" key="1">
    <citation type="submission" date="2018-05" db="EMBL/GenBank/DDBJ databases">
        <authorList>
            <person name="Lanie J.A."/>
            <person name="Ng W.-L."/>
            <person name="Kazmierczak K.M."/>
            <person name="Andrzejewski T.M."/>
            <person name="Davidsen T.M."/>
            <person name="Wayne K.J."/>
            <person name="Tettelin H."/>
            <person name="Glass J.I."/>
            <person name="Rusch D."/>
            <person name="Podicherti R."/>
            <person name="Tsui H.-C.T."/>
            <person name="Winkler M.E."/>
        </authorList>
    </citation>
    <scope>NUCLEOTIDE SEQUENCE</scope>
</reference>
<dbReference type="PANTHER" id="PTHR36978:SF4">
    <property type="entry name" value="P-LOOP CONTAINING NUCLEOSIDE TRIPHOSPHATE HYDROLASE PROTEIN"/>
    <property type="match status" value="1"/>
</dbReference>
<feature type="non-terminal residue" evidence="2">
    <location>
        <position position="170"/>
    </location>
</feature>
<evidence type="ECO:0000313" key="2">
    <source>
        <dbReference type="EMBL" id="SVD46261.1"/>
    </source>
</evidence>
<keyword evidence="1" id="KW-0472">Membrane</keyword>
<gene>
    <name evidence="2" type="ORF">METZ01_LOCUS399115</name>
</gene>
<keyword evidence="1" id="KW-1133">Transmembrane helix</keyword>
<proteinExistence type="predicted"/>
<dbReference type="PANTHER" id="PTHR36978">
    <property type="entry name" value="P-LOOP CONTAINING NUCLEOTIDE TRIPHOSPHATE HYDROLASE"/>
    <property type="match status" value="1"/>
</dbReference>
<dbReference type="InterPro" id="IPR040632">
    <property type="entry name" value="Sulfotransfer_4"/>
</dbReference>
<evidence type="ECO:0000256" key="1">
    <source>
        <dbReference type="SAM" id="Phobius"/>
    </source>
</evidence>
<keyword evidence="1" id="KW-0812">Transmembrane</keyword>
<evidence type="ECO:0008006" key="3">
    <source>
        <dbReference type="Google" id="ProtNLM"/>
    </source>
</evidence>
<dbReference type="EMBL" id="UINC01152201">
    <property type="protein sequence ID" value="SVD46261.1"/>
    <property type="molecule type" value="Genomic_DNA"/>
</dbReference>
<accession>A0A382VK43</accession>
<feature type="transmembrane region" description="Helical" evidence="1">
    <location>
        <begin position="21"/>
        <end position="41"/>
    </location>
</feature>
<dbReference type="Gene3D" id="3.40.50.300">
    <property type="entry name" value="P-loop containing nucleotide triphosphate hydrolases"/>
    <property type="match status" value="1"/>
</dbReference>
<organism evidence="2">
    <name type="scientific">marine metagenome</name>
    <dbReference type="NCBI Taxonomy" id="408172"/>
    <lineage>
        <taxon>unclassified sequences</taxon>
        <taxon>metagenomes</taxon>
        <taxon>ecological metagenomes</taxon>
    </lineage>
</organism>
<dbReference type="Pfam" id="PF17784">
    <property type="entry name" value="Sulfotransfer_4"/>
    <property type="match status" value="1"/>
</dbReference>
<sequence>MHKQGFVSTLFAPGGFRPIGCFLLILFYPFFFTYSFFILFLENLMSIQVIGAGFGRTGTLSLKYGLEMLGYSQCYHMMELMNHPQHKELWLQAHNGYAIDWHSLYEGYQATVDWPSCNLWRTLMQEYPEAKVILSIRDPDKWYDSIMATIFKSSRMSLESDDPNKQQSGQ</sequence>
<protein>
    <recommendedName>
        <fullName evidence="3">Sulfotransferase domain-containing protein</fullName>
    </recommendedName>
</protein>
<dbReference type="SUPFAM" id="SSF52540">
    <property type="entry name" value="P-loop containing nucleoside triphosphate hydrolases"/>
    <property type="match status" value="1"/>
</dbReference>
<dbReference type="AlphaFoldDB" id="A0A382VK43"/>
<dbReference type="InterPro" id="IPR027417">
    <property type="entry name" value="P-loop_NTPase"/>
</dbReference>